<evidence type="ECO:0000313" key="3">
    <source>
        <dbReference type="Proteomes" id="UP001221757"/>
    </source>
</evidence>
<keyword evidence="3" id="KW-1185">Reference proteome</keyword>
<dbReference type="EMBL" id="JARKIE010000351">
    <property type="protein sequence ID" value="KAJ7652252.1"/>
    <property type="molecule type" value="Genomic_DNA"/>
</dbReference>
<protein>
    <submittedName>
        <fullName evidence="2">Uncharacterized protein</fullName>
    </submittedName>
</protein>
<accession>A0AAD7CLR2</accession>
<name>A0AAD7CLR2_MYCRO</name>
<feature type="region of interest" description="Disordered" evidence="1">
    <location>
        <begin position="1"/>
        <end position="22"/>
    </location>
</feature>
<feature type="region of interest" description="Disordered" evidence="1">
    <location>
        <begin position="123"/>
        <end position="172"/>
    </location>
</feature>
<evidence type="ECO:0000313" key="2">
    <source>
        <dbReference type="EMBL" id="KAJ7652252.1"/>
    </source>
</evidence>
<feature type="compositionally biased region" description="Pro residues" evidence="1">
    <location>
        <begin position="7"/>
        <end position="22"/>
    </location>
</feature>
<sequence length="240" mass="26102">MHVVVLSPPPSQAYIPTPPPRRPCTPQAPLTLAPLLDLPITRLSGLQMAMPAPLLVLVLVRELHLERPRPALHPPPAARPGSASARSIPAAGVRLLRLFLLRPTTDRAWTGPRRHRLLAARRPRVHEHAQARRVTDGRSTTTPRARRTPTTRSVRPPPIHTHKYNGHHPIDARVTPPRIVRACWRSRQGSAGVDFAPVPAALKGNGERDGEGNGKGAWAPELKAHRLTTFCLSGGIEGGG</sequence>
<feature type="compositionally biased region" description="Basic and acidic residues" evidence="1">
    <location>
        <begin position="126"/>
        <end position="136"/>
    </location>
</feature>
<reference evidence="2" key="1">
    <citation type="submission" date="2023-03" db="EMBL/GenBank/DDBJ databases">
        <title>Massive genome expansion in bonnet fungi (Mycena s.s.) driven by repeated elements and novel gene families across ecological guilds.</title>
        <authorList>
            <consortium name="Lawrence Berkeley National Laboratory"/>
            <person name="Harder C.B."/>
            <person name="Miyauchi S."/>
            <person name="Viragh M."/>
            <person name="Kuo A."/>
            <person name="Thoen E."/>
            <person name="Andreopoulos B."/>
            <person name="Lu D."/>
            <person name="Skrede I."/>
            <person name="Drula E."/>
            <person name="Henrissat B."/>
            <person name="Morin E."/>
            <person name="Kohler A."/>
            <person name="Barry K."/>
            <person name="LaButti K."/>
            <person name="Morin E."/>
            <person name="Salamov A."/>
            <person name="Lipzen A."/>
            <person name="Mereny Z."/>
            <person name="Hegedus B."/>
            <person name="Baldrian P."/>
            <person name="Stursova M."/>
            <person name="Weitz H."/>
            <person name="Taylor A."/>
            <person name="Grigoriev I.V."/>
            <person name="Nagy L.G."/>
            <person name="Martin F."/>
            <person name="Kauserud H."/>
        </authorList>
    </citation>
    <scope>NUCLEOTIDE SEQUENCE</scope>
    <source>
        <strain evidence="2">CBHHK067</strain>
    </source>
</reference>
<comment type="caution">
    <text evidence="2">The sequence shown here is derived from an EMBL/GenBank/DDBJ whole genome shotgun (WGS) entry which is preliminary data.</text>
</comment>
<organism evidence="2 3">
    <name type="scientific">Mycena rosella</name>
    <name type="common">Pink bonnet</name>
    <name type="synonym">Agaricus rosellus</name>
    <dbReference type="NCBI Taxonomy" id="1033263"/>
    <lineage>
        <taxon>Eukaryota</taxon>
        <taxon>Fungi</taxon>
        <taxon>Dikarya</taxon>
        <taxon>Basidiomycota</taxon>
        <taxon>Agaricomycotina</taxon>
        <taxon>Agaricomycetes</taxon>
        <taxon>Agaricomycetidae</taxon>
        <taxon>Agaricales</taxon>
        <taxon>Marasmiineae</taxon>
        <taxon>Mycenaceae</taxon>
        <taxon>Mycena</taxon>
    </lineage>
</organism>
<evidence type="ECO:0000256" key="1">
    <source>
        <dbReference type="SAM" id="MobiDB-lite"/>
    </source>
</evidence>
<gene>
    <name evidence="2" type="ORF">B0H17DRAFT_1215035</name>
</gene>
<proteinExistence type="predicted"/>
<dbReference type="Proteomes" id="UP001221757">
    <property type="component" value="Unassembled WGS sequence"/>
</dbReference>
<dbReference type="AlphaFoldDB" id="A0AAD7CLR2"/>